<dbReference type="PROSITE" id="PS50172">
    <property type="entry name" value="BRCT"/>
    <property type="match status" value="2"/>
</dbReference>
<keyword evidence="5" id="KW-0539">Nucleus</keyword>
<evidence type="ECO:0000256" key="5">
    <source>
        <dbReference type="ARBA" id="ARBA00023242"/>
    </source>
</evidence>
<feature type="region of interest" description="Disordered" evidence="6">
    <location>
        <begin position="458"/>
        <end position="486"/>
    </location>
</feature>
<dbReference type="GO" id="GO:0000012">
    <property type="term" value="P:single strand break repair"/>
    <property type="evidence" value="ECO:0007669"/>
    <property type="project" value="InterPro"/>
</dbReference>
<dbReference type="EMBL" id="GAMC01002443">
    <property type="protein sequence ID" value="JAC04113.1"/>
    <property type="molecule type" value="mRNA"/>
</dbReference>
<dbReference type="PANTHER" id="PTHR11370">
    <property type="entry name" value="DNA-REPAIR PROTEIN XRCC1"/>
    <property type="match status" value="1"/>
</dbReference>
<dbReference type="KEGG" id="ccat:101455779"/>
<dbReference type="InterPro" id="IPR002706">
    <property type="entry name" value="Xrcc1_N"/>
</dbReference>
<dbReference type="SUPFAM" id="SSF52113">
    <property type="entry name" value="BRCT domain"/>
    <property type="match status" value="2"/>
</dbReference>
<dbReference type="GO" id="GO:0006303">
    <property type="term" value="P:double-strand break repair via nonhomologous end joining"/>
    <property type="evidence" value="ECO:0007669"/>
    <property type="project" value="InterPro"/>
</dbReference>
<reference evidence="8" key="1">
    <citation type="submission" date="2013-07" db="EMBL/GenBank/DDBJ databases">
        <authorList>
            <person name="Geib S."/>
        </authorList>
    </citation>
    <scope>NUCLEOTIDE SEQUENCE</scope>
</reference>
<evidence type="ECO:0000256" key="6">
    <source>
        <dbReference type="SAM" id="MobiDB-lite"/>
    </source>
</evidence>
<evidence type="ECO:0000256" key="1">
    <source>
        <dbReference type="ARBA" id="ARBA00004123"/>
    </source>
</evidence>
<dbReference type="Pfam" id="PF01834">
    <property type="entry name" value="XRCC1_N"/>
    <property type="match status" value="1"/>
</dbReference>
<dbReference type="OrthoDB" id="25840at2759"/>
<dbReference type="GO" id="GO:0006284">
    <property type="term" value="P:base-excision repair"/>
    <property type="evidence" value="ECO:0007669"/>
    <property type="project" value="InterPro"/>
</dbReference>
<dbReference type="SMART" id="SM00292">
    <property type="entry name" value="BRCT"/>
    <property type="match status" value="2"/>
</dbReference>
<keyword evidence="3" id="KW-0227">DNA damage</keyword>
<dbReference type="GeneID" id="101455779"/>
<evidence type="ECO:0000256" key="3">
    <source>
        <dbReference type="ARBA" id="ARBA00022763"/>
    </source>
</evidence>
<dbReference type="Gene3D" id="3.40.50.10190">
    <property type="entry name" value="BRCT domain"/>
    <property type="match status" value="2"/>
</dbReference>
<dbReference type="FunFam" id="2.60.120.260:FF:000025">
    <property type="entry name" value="DNA repair protein XRCC1 isoform X1"/>
    <property type="match status" value="1"/>
</dbReference>
<organism evidence="8">
    <name type="scientific">Ceratitis capitata</name>
    <name type="common">Mediterranean fruit fly</name>
    <name type="synonym">Tephritis capitata</name>
    <dbReference type="NCBI Taxonomy" id="7213"/>
    <lineage>
        <taxon>Eukaryota</taxon>
        <taxon>Metazoa</taxon>
        <taxon>Ecdysozoa</taxon>
        <taxon>Arthropoda</taxon>
        <taxon>Hexapoda</taxon>
        <taxon>Insecta</taxon>
        <taxon>Pterygota</taxon>
        <taxon>Neoptera</taxon>
        <taxon>Endopterygota</taxon>
        <taxon>Diptera</taxon>
        <taxon>Brachycera</taxon>
        <taxon>Muscomorpha</taxon>
        <taxon>Tephritoidea</taxon>
        <taxon>Tephritidae</taxon>
        <taxon>Ceratitis</taxon>
        <taxon>Ceratitis</taxon>
    </lineage>
</organism>
<dbReference type="Pfam" id="PF00533">
    <property type="entry name" value="BRCT"/>
    <property type="match status" value="1"/>
</dbReference>
<feature type="compositionally biased region" description="Polar residues" evidence="6">
    <location>
        <begin position="475"/>
        <end position="486"/>
    </location>
</feature>
<keyword evidence="4" id="KW-0234">DNA repair</keyword>
<protein>
    <submittedName>
        <fullName evidence="8">DNA repair protein XRCC1</fullName>
    </submittedName>
</protein>
<dbReference type="GO" id="GO:0005634">
    <property type="term" value="C:nucleus"/>
    <property type="evidence" value="ECO:0007669"/>
    <property type="project" value="UniProtKB-SubCell"/>
</dbReference>
<dbReference type="CTD" id="7515"/>
<evidence type="ECO:0000256" key="4">
    <source>
        <dbReference type="ARBA" id="ARBA00023204"/>
    </source>
</evidence>
<evidence type="ECO:0000256" key="2">
    <source>
        <dbReference type="ARBA" id="ARBA00022737"/>
    </source>
</evidence>
<reference evidence="8" key="2">
    <citation type="journal article" date="2014" name="BMC Genomics">
        <title>A genomic perspective to assessing quality of mass-reared SIT flies used in Mediterranean fruit fly (Ceratitis capitata) eradication in California.</title>
        <authorList>
            <person name="Calla B."/>
            <person name="Hall B."/>
            <person name="Hou S."/>
            <person name="Geib S.M."/>
        </authorList>
    </citation>
    <scope>NUCLEOTIDE SEQUENCE</scope>
</reference>
<dbReference type="FunFam" id="3.40.50.10190:FF:000008">
    <property type="entry name" value="X-ray repair cross complementing 1"/>
    <property type="match status" value="1"/>
</dbReference>
<dbReference type="InterPro" id="IPR045080">
    <property type="entry name" value="BRCT_XRCC1_rpt1"/>
</dbReference>
<dbReference type="Pfam" id="PF16589">
    <property type="entry name" value="BRCT_2"/>
    <property type="match status" value="1"/>
</dbReference>
<dbReference type="Gene3D" id="2.60.120.260">
    <property type="entry name" value="Galactose-binding domain-like"/>
    <property type="match status" value="1"/>
</dbReference>
<keyword evidence="2" id="KW-0677">Repeat</keyword>
<name>W8BXR6_CERCA</name>
<dbReference type="GO" id="GO:0003684">
    <property type="term" value="F:damaged DNA binding"/>
    <property type="evidence" value="ECO:0007669"/>
    <property type="project" value="InterPro"/>
</dbReference>
<evidence type="ECO:0000313" key="8">
    <source>
        <dbReference type="EMBL" id="JAC04113.1"/>
    </source>
</evidence>
<dbReference type="PANTHER" id="PTHR11370:SF5">
    <property type="entry name" value="DNA REPAIR PROTEIN XRCC1"/>
    <property type="match status" value="1"/>
</dbReference>
<dbReference type="SUPFAM" id="SSF49785">
    <property type="entry name" value="Galactose-binding domain-like"/>
    <property type="match status" value="1"/>
</dbReference>
<dbReference type="InterPro" id="IPR001357">
    <property type="entry name" value="BRCT_dom"/>
</dbReference>
<dbReference type="AlphaFoldDB" id="W8BXR6"/>
<proteinExistence type="evidence at transcript level"/>
<dbReference type="CDD" id="cd17725">
    <property type="entry name" value="BRCT_XRCC1_rpt1"/>
    <property type="match status" value="1"/>
</dbReference>
<dbReference type="InterPro" id="IPR036420">
    <property type="entry name" value="BRCT_dom_sf"/>
</dbReference>
<feature type="region of interest" description="Disordered" evidence="6">
    <location>
        <begin position="305"/>
        <end position="349"/>
    </location>
</feature>
<dbReference type="InterPro" id="IPR008979">
    <property type="entry name" value="Galactose-bd-like_sf"/>
</dbReference>
<feature type="domain" description="BRCT" evidence="7">
    <location>
        <begin position="551"/>
        <end position="635"/>
    </location>
</feature>
<feature type="domain" description="BRCT" evidence="7">
    <location>
        <begin position="365"/>
        <end position="452"/>
    </location>
</feature>
<gene>
    <name evidence="8" type="primary">XRCC1</name>
</gene>
<comment type="subcellular location">
    <subcellularLocation>
        <location evidence="1">Nucleus</location>
    </subcellularLocation>
</comment>
<sequence>MPFASFKSVREVSSEDINCPAENLIKSTGKKWKTKACGERLGFVVLELSEPSKITGIDIGNEHSAFIEVLVSNTSCSPNDFTEILVTCSFMTLIESKNSTNINRVRCFSPDALISTTLSKKWQFIKIICSQPFNKHVQYGISFIKIHVDSNVDIKKIPQVSEKLHSKVENPSSLNISQLGKFKLREESPDSDSESSASLFKRWKASEMNSGMDASQVSEKANKGKLFISETHSLKNTTEILQKPIETEKLTLKTVQKLSNNYDLMLSTDRNRRELAFGNEENNDDERIYKKRQRLSEAIELEREQLRKRNESSTSKDNKKELKRAGKIDENKKLTNYDKAKNDPTKQKINKEEKKCDIRGKIFRPFDELLKGTVLVISGIQNPERSNLRDKALSMGAKYRADWGNGCTHLICAFKNTPKYNQVRGKGKIVTRAWIEDCHKQKKYLPWRRYALDSNDLTQPESEDEVLDESLRPAQPSSDSNVTKNSIANAAREISTVSSGSDTDDDIQRVLENNANKNKEKQGTVSHSKTVFDLSTEEEVYLTAKTKLDANMKSLFNGLIFFICSDIRSAERKRIENIIKLNQGLITLCPKEAELFISIGEAIESKTKNGKVIKPDWIYESIDMEMKVPLEKYLL</sequence>
<accession>W8BXR6</accession>
<evidence type="ECO:0000259" key="7">
    <source>
        <dbReference type="PROSITE" id="PS50172"/>
    </source>
</evidence>